<dbReference type="Proteomes" id="UP001174909">
    <property type="component" value="Unassembled WGS sequence"/>
</dbReference>
<accession>A0AA35TUP7</accession>
<protein>
    <submittedName>
        <fullName evidence="1">Uncharacterized protein</fullName>
    </submittedName>
</protein>
<sequence length="92" mass="10517">MLAVLSSEGAWSTTEHKDEALDALILAQAGEYEPEERRRLVVEAQRLALENAYRFMPAAAVSLWAWWPNVKGLEPNFAGSEYSHWARVWLEE</sequence>
<comment type="caution">
    <text evidence="1">The sequence shown here is derived from an EMBL/GenBank/DDBJ whole genome shotgun (WGS) entry which is preliminary data.</text>
</comment>
<name>A0AA35TUP7_GEOBA</name>
<gene>
    <name evidence="1" type="ORF">GBAR_LOCUS29879</name>
</gene>
<organism evidence="1 2">
    <name type="scientific">Geodia barretti</name>
    <name type="common">Barrett's horny sponge</name>
    <dbReference type="NCBI Taxonomy" id="519541"/>
    <lineage>
        <taxon>Eukaryota</taxon>
        <taxon>Metazoa</taxon>
        <taxon>Porifera</taxon>
        <taxon>Demospongiae</taxon>
        <taxon>Heteroscleromorpha</taxon>
        <taxon>Tetractinellida</taxon>
        <taxon>Astrophorina</taxon>
        <taxon>Geodiidae</taxon>
        <taxon>Geodia</taxon>
    </lineage>
</organism>
<dbReference type="SUPFAM" id="SSF53850">
    <property type="entry name" value="Periplasmic binding protein-like II"/>
    <property type="match status" value="1"/>
</dbReference>
<dbReference type="AlphaFoldDB" id="A0AA35TUP7"/>
<evidence type="ECO:0000313" key="2">
    <source>
        <dbReference type="Proteomes" id="UP001174909"/>
    </source>
</evidence>
<dbReference type="Gene3D" id="3.40.190.10">
    <property type="entry name" value="Periplasmic binding protein-like II"/>
    <property type="match status" value="1"/>
</dbReference>
<proteinExistence type="predicted"/>
<evidence type="ECO:0000313" key="1">
    <source>
        <dbReference type="EMBL" id="CAI8054793.1"/>
    </source>
</evidence>
<keyword evidence="2" id="KW-1185">Reference proteome</keyword>
<dbReference type="Gene3D" id="3.10.105.10">
    <property type="entry name" value="Dipeptide-binding Protein, Domain 3"/>
    <property type="match status" value="1"/>
</dbReference>
<dbReference type="EMBL" id="CASHTH010004210">
    <property type="protein sequence ID" value="CAI8054793.1"/>
    <property type="molecule type" value="Genomic_DNA"/>
</dbReference>
<reference evidence="1" key="1">
    <citation type="submission" date="2023-03" db="EMBL/GenBank/DDBJ databases">
        <authorList>
            <person name="Steffen K."/>
            <person name="Cardenas P."/>
        </authorList>
    </citation>
    <scope>NUCLEOTIDE SEQUENCE</scope>
</reference>